<dbReference type="InterPro" id="IPR050289">
    <property type="entry name" value="TorD/DmsD_chaperones"/>
</dbReference>
<dbReference type="Gene3D" id="1.10.3480.10">
    <property type="entry name" value="TorD-like"/>
    <property type="match status" value="1"/>
</dbReference>
<protein>
    <submittedName>
        <fullName evidence="2">Molecular chaperone</fullName>
    </submittedName>
</protein>
<accession>A0AAU6SJK3</accession>
<keyword evidence="1" id="KW-0143">Chaperone</keyword>
<sequence>MQVTDTIRTDIYLMLASLFRAPPRQSQLQFLADLEIEGNSSVMSQCWLALRHAAQHTDIHSLEEEYQWLFIGIGRGEVVPFASWHLTGSLMEKPLADLRQHMAQLGLQRSDSVKEPEDHIAALCESMAWLISDMPERQGEFFHRHISSWFNHLAQQIEQAEHANFYRAVSQVFKAFLSLESIQMTPASIASQCNTHVMHVKNTIEQNVSEL</sequence>
<dbReference type="PANTHER" id="PTHR34227">
    <property type="entry name" value="CHAPERONE PROTEIN YCDY"/>
    <property type="match status" value="1"/>
</dbReference>
<gene>
    <name evidence="2" type="ORF">MRN70_07090</name>
</gene>
<evidence type="ECO:0000256" key="1">
    <source>
        <dbReference type="ARBA" id="ARBA00023186"/>
    </source>
</evidence>
<dbReference type="AlphaFoldDB" id="A0AAU6SJK3"/>
<reference evidence="2" key="1">
    <citation type="submission" date="2022-03" db="EMBL/GenBank/DDBJ databases">
        <title>Sea Food Isolates.</title>
        <authorList>
            <person name="Li c."/>
        </authorList>
    </citation>
    <scope>NUCLEOTIDE SEQUENCE</scope>
    <source>
        <strain evidence="2">19PA01SH03</strain>
    </source>
</reference>
<evidence type="ECO:0000313" key="2">
    <source>
        <dbReference type="EMBL" id="XAG20111.1"/>
    </source>
</evidence>
<organism evidence="2">
    <name type="scientific">bacterium 19PA01SH03</name>
    <dbReference type="NCBI Taxonomy" id="2920705"/>
    <lineage>
        <taxon>Bacteria</taxon>
    </lineage>
</organism>
<dbReference type="PANTHER" id="PTHR34227:SF1">
    <property type="entry name" value="DIMETHYL SULFOXIDE REDUCTASE CHAPERONE-RELATED"/>
    <property type="match status" value="1"/>
</dbReference>
<dbReference type="InterPro" id="IPR020945">
    <property type="entry name" value="DMSO/NO3_reduct_chaperone"/>
</dbReference>
<dbReference type="EMBL" id="CP095338">
    <property type="protein sequence ID" value="XAG20111.1"/>
    <property type="molecule type" value="Genomic_DNA"/>
</dbReference>
<name>A0AAU6SJK3_UNCXX</name>
<dbReference type="Pfam" id="PF02613">
    <property type="entry name" value="Nitrate_red_del"/>
    <property type="match status" value="1"/>
</dbReference>
<dbReference type="InterPro" id="IPR036411">
    <property type="entry name" value="TorD-like_sf"/>
</dbReference>
<dbReference type="SUPFAM" id="SSF89155">
    <property type="entry name" value="TorD-like"/>
    <property type="match status" value="1"/>
</dbReference>
<proteinExistence type="predicted"/>